<accession>A0ABU7IQC4</accession>
<sequence length="1050" mass="115506">MAIFYSPKHETRPTLIRQIYLTFLVLFLGYFSIAQQEAAIWYFGRNAGLDFRSGTPVPLVDGQIYTREGCATISDNVGNLLFYTDGISIWDRNHNTMPNGTGLLGDPSSSQSGMIVPHPGDPNLFYVFVIDNEYGPDGLTYNVVDMTLNGGLGDVTSEKNVPLRTPISERITAVEHADGQSIWVITRADDTNQFLAYLIDNTGINMVPVVSTMPVLGTTFYSFVGQIKASQDGSMLASAYGQDGKLEMYRFDTATGLVYDPLSLEGTFDDTNDRDRAYGVEFSASGNLLYVSTRSGVYQYDISSYDRNTIMASRTTLTQDYLSPDYYYTDFPGAIQMGIDGKIYVARLGRPFLMVVNDPEVLGVGCNMVEEGVYLGAGTTSMLGLPPFITSFFYVGIEAQNFCLGEGTEFSVQTSGPITSITWDFGDGNTSTDEEPVHIYATPGTYTVNVTANTATDTKTETKDITIYETPVANTPTDLIGCTSYGSYNLDMPSFDRTVLGTQDSNDFSVAYFLTQADADSNVNALEAIHSFDYGTTPVFIRVSNRSNGQCYDTTQFNIIAREAPNVPAITDWTVCDDDTDGLFTFDLSQKNAEIFNGQDETKFEILYFASQADADTGTNPLPVNYTNTVAAEEVFIRFQNSTHTDCYRTGSFMIEVIPGVVANRPTDLSLCDDNNDGEAVFDLSQTEVEIIGTQNPNSLNISYHGSQGDADAGTNPLNTNTYSSTVYQSTVFVRVENASDISCYDTTSFDLIIYDTPVVPSVTDWQVCDDNNDGFFLFDLAEKENEILNGASGTNISFYTSQVDAENSQNPITGNYQNTSNPQTIHFRLENTNNSQCYNLGFFQVKVFDTPTAYTASDIIICDSDETGSYFFDLSQKDDEVLNGQDPLFYDVSYHSSANDALNNLSPLSKADYQNTNLNETLWARVQHTDLESCFDVSSFNLIVNPLPQMNMEERYVICPDSPDLVIDGGVFESYSWSDENGNEIGNQPTLDITALGDYSLTVSQTTNGVACENTAYFEVVSSGAPETFEVDLNGFSDEIELELLANGI</sequence>
<protein>
    <submittedName>
        <fullName evidence="3">PKD domain-containing protein</fullName>
    </submittedName>
</protein>
<dbReference type="InterPro" id="IPR035986">
    <property type="entry name" value="PKD_dom_sf"/>
</dbReference>
<dbReference type="PROSITE" id="PS50093">
    <property type="entry name" value="PKD"/>
    <property type="match status" value="1"/>
</dbReference>
<dbReference type="SMART" id="SM00089">
    <property type="entry name" value="PKD"/>
    <property type="match status" value="1"/>
</dbReference>
<gene>
    <name evidence="3" type="ORF">V1I91_03705</name>
</gene>
<evidence type="ECO:0000313" key="4">
    <source>
        <dbReference type="Proteomes" id="UP001356308"/>
    </source>
</evidence>
<dbReference type="SUPFAM" id="SSF49299">
    <property type="entry name" value="PKD domain"/>
    <property type="match status" value="1"/>
</dbReference>
<dbReference type="SUPFAM" id="SSF82171">
    <property type="entry name" value="DPP6 N-terminal domain-like"/>
    <property type="match status" value="1"/>
</dbReference>
<dbReference type="Pfam" id="PF18911">
    <property type="entry name" value="PKD_4"/>
    <property type="match status" value="1"/>
</dbReference>
<dbReference type="Proteomes" id="UP001356308">
    <property type="component" value="Unassembled WGS sequence"/>
</dbReference>
<comment type="caution">
    <text evidence="3">The sequence shown here is derived from an EMBL/GenBank/DDBJ whole genome shotgun (WGS) entry which is preliminary data.</text>
</comment>
<evidence type="ECO:0000256" key="1">
    <source>
        <dbReference type="SAM" id="Phobius"/>
    </source>
</evidence>
<dbReference type="InterPro" id="IPR022409">
    <property type="entry name" value="PKD/Chitinase_dom"/>
</dbReference>
<feature type="transmembrane region" description="Helical" evidence="1">
    <location>
        <begin position="20"/>
        <end position="43"/>
    </location>
</feature>
<evidence type="ECO:0000259" key="2">
    <source>
        <dbReference type="PROSITE" id="PS50093"/>
    </source>
</evidence>
<organism evidence="3 4">
    <name type="scientific">Maribacter cobaltidurans</name>
    <dbReference type="NCBI Taxonomy" id="1178778"/>
    <lineage>
        <taxon>Bacteria</taxon>
        <taxon>Pseudomonadati</taxon>
        <taxon>Bacteroidota</taxon>
        <taxon>Flavobacteriia</taxon>
        <taxon>Flavobacteriales</taxon>
        <taxon>Flavobacteriaceae</taxon>
        <taxon>Maribacter</taxon>
    </lineage>
</organism>
<keyword evidence="4" id="KW-1185">Reference proteome</keyword>
<keyword evidence="1" id="KW-0812">Transmembrane</keyword>
<keyword evidence="1" id="KW-0472">Membrane</keyword>
<dbReference type="RefSeq" id="WP_272649990.1">
    <property type="nucleotide sequence ID" value="NZ_JAZDDG010000002.1"/>
</dbReference>
<keyword evidence="1" id="KW-1133">Transmembrane helix</keyword>
<reference evidence="3 4" key="1">
    <citation type="submission" date="2024-01" db="EMBL/GenBank/DDBJ databases">
        <title>Maribacter spp. originated from different algae showed divergent polysaccharides utilization ability.</title>
        <authorList>
            <person name="Wang H."/>
            <person name="Wu Y."/>
        </authorList>
    </citation>
    <scope>NUCLEOTIDE SEQUENCE [LARGE SCALE GENOMIC DNA]</scope>
    <source>
        <strain evidence="3 4">PR1</strain>
    </source>
</reference>
<dbReference type="Gene3D" id="2.60.40.10">
    <property type="entry name" value="Immunoglobulins"/>
    <property type="match status" value="1"/>
</dbReference>
<dbReference type="InterPro" id="IPR000601">
    <property type="entry name" value="PKD_dom"/>
</dbReference>
<proteinExistence type="predicted"/>
<dbReference type="EMBL" id="JAZDDG010000002">
    <property type="protein sequence ID" value="MEE1975159.1"/>
    <property type="molecule type" value="Genomic_DNA"/>
</dbReference>
<feature type="non-terminal residue" evidence="3">
    <location>
        <position position="1050"/>
    </location>
</feature>
<dbReference type="InterPro" id="IPR013783">
    <property type="entry name" value="Ig-like_fold"/>
</dbReference>
<dbReference type="CDD" id="cd00146">
    <property type="entry name" value="PKD"/>
    <property type="match status" value="1"/>
</dbReference>
<name>A0ABU7IQC4_9FLAO</name>
<evidence type="ECO:0000313" key="3">
    <source>
        <dbReference type="EMBL" id="MEE1975159.1"/>
    </source>
</evidence>
<feature type="domain" description="PKD" evidence="2">
    <location>
        <begin position="413"/>
        <end position="467"/>
    </location>
</feature>